<gene>
    <name evidence="2" type="ORF">DXG03_009398</name>
</gene>
<evidence type="ECO:0000256" key="1">
    <source>
        <dbReference type="SAM" id="MobiDB-lite"/>
    </source>
</evidence>
<keyword evidence="3" id="KW-1185">Reference proteome</keyword>
<name>A0A9P7GI16_9AGAR</name>
<dbReference type="EMBL" id="JABCKV010000009">
    <property type="protein sequence ID" value="KAG5647467.1"/>
    <property type="molecule type" value="Genomic_DNA"/>
</dbReference>
<dbReference type="OrthoDB" id="2836053at2759"/>
<comment type="caution">
    <text evidence="2">The sequence shown here is derived from an EMBL/GenBank/DDBJ whole genome shotgun (WGS) entry which is preliminary data.</text>
</comment>
<organism evidence="2 3">
    <name type="scientific">Asterophora parasitica</name>
    <dbReference type="NCBI Taxonomy" id="117018"/>
    <lineage>
        <taxon>Eukaryota</taxon>
        <taxon>Fungi</taxon>
        <taxon>Dikarya</taxon>
        <taxon>Basidiomycota</taxon>
        <taxon>Agaricomycotina</taxon>
        <taxon>Agaricomycetes</taxon>
        <taxon>Agaricomycetidae</taxon>
        <taxon>Agaricales</taxon>
        <taxon>Tricholomatineae</taxon>
        <taxon>Lyophyllaceae</taxon>
        <taxon>Asterophora</taxon>
    </lineage>
</organism>
<dbReference type="AlphaFoldDB" id="A0A9P7GI16"/>
<proteinExistence type="predicted"/>
<sequence length="221" mass="25250">MNAHEHYSLLLPTELLEKIIFHTWSSHLSTNDRMTFIISSLIVSRTWKAIVANILLCRPDVIIDIPSASYLEAFLRSLGSLLQSDTLCRITINPLYSGLRRPPYVPNLRTFRLKYKNLGFNEHWSRLINLPAQVIHLEISFDQKTGLASRHDRQKSLPEHILPEHEILSQSGRPNAIEKSPQNGLEPPATYTPINDLSAVDTAMQAMQLRSLLREYVVAFE</sequence>
<dbReference type="Proteomes" id="UP000775547">
    <property type="component" value="Unassembled WGS sequence"/>
</dbReference>
<reference evidence="2" key="2">
    <citation type="submission" date="2021-10" db="EMBL/GenBank/DDBJ databases">
        <title>Phylogenomics reveals ancestral predisposition of the termite-cultivated fungus Termitomyces towards a domesticated lifestyle.</title>
        <authorList>
            <person name="Auxier B."/>
            <person name="Grum-Grzhimaylo A."/>
            <person name="Cardenas M.E."/>
            <person name="Lodge J.D."/>
            <person name="Laessoe T."/>
            <person name="Pedersen O."/>
            <person name="Smith M.E."/>
            <person name="Kuyper T.W."/>
            <person name="Franco-Molano E.A."/>
            <person name="Baroni T.J."/>
            <person name="Aanen D.K."/>
        </authorList>
    </citation>
    <scope>NUCLEOTIDE SEQUENCE</scope>
    <source>
        <strain evidence="2">AP01</strain>
        <tissue evidence="2">Mycelium</tissue>
    </source>
</reference>
<accession>A0A9P7GI16</accession>
<evidence type="ECO:0000313" key="2">
    <source>
        <dbReference type="EMBL" id="KAG5647467.1"/>
    </source>
</evidence>
<evidence type="ECO:0000313" key="3">
    <source>
        <dbReference type="Proteomes" id="UP000775547"/>
    </source>
</evidence>
<evidence type="ECO:0008006" key="4">
    <source>
        <dbReference type="Google" id="ProtNLM"/>
    </source>
</evidence>
<feature type="region of interest" description="Disordered" evidence="1">
    <location>
        <begin position="168"/>
        <end position="191"/>
    </location>
</feature>
<reference evidence="2" key="1">
    <citation type="submission" date="2020-07" db="EMBL/GenBank/DDBJ databases">
        <authorList>
            <person name="Nieuwenhuis M."/>
            <person name="Van De Peppel L.J.J."/>
        </authorList>
    </citation>
    <scope>NUCLEOTIDE SEQUENCE</scope>
    <source>
        <strain evidence="2">AP01</strain>
        <tissue evidence="2">Mycelium</tissue>
    </source>
</reference>
<protein>
    <recommendedName>
        <fullName evidence="4">F-box domain-containing protein</fullName>
    </recommendedName>
</protein>